<dbReference type="Proteomes" id="UP000198688">
    <property type="component" value="Chromosome I"/>
</dbReference>
<dbReference type="InterPro" id="IPR050505">
    <property type="entry name" value="WDR55/POC1"/>
</dbReference>
<dbReference type="RefSeq" id="WP_092545940.1">
    <property type="nucleotide sequence ID" value="NZ_BOMJ01000115.1"/>
</dbReference>
<name>A0A1H2AJ05_9ACTN</name>
<dbReference type="PANTHER" id="PTHR44019">
    <property type="entry name" value="WD REPEAT-CONTAINING PROTEIN 55"/>
    <property type="match status" value="1"/>
</dbReference>
<keyword evidence="1 3" id="KW-0853">WD repeat</keyword>
<dbReference type="InterPro" id="IPR019775">
    <property type="entry name" value="WD40_repeat_CS"/>
</dbReference>
<protein>
    <submittedName>
        <fullName evidence="4">WD40 repeat</fullName>
    </submittedName>
</protein>
<dbReference type="SUPFAM" id="SSF63829">
    <property type="entry name" value="Calcium-dependent phosphotriesterase"/>
    <property type="match status" value="1"/>
</dbReference>
<organism evidence="4 5">
    <name type="scientific">Actinoplanes derwentensis</name>
    <dbReference type="NCBI Taxonomy" id="113562"/>
    <lineage>
        <taxon>Bacteria</taxon>
        <taxon>Bacillati</taxon>
        <taxon>Actinomycetota</taxon>
        <taxon>Actinomycetes</taxon>
        <taxon>Micromonosporales</taxon>
        <taxon>Micromonosporaceae</taxon>
        <taxon>Actinoplanes</taxon>
    </lineage>
</organism>
<reference evidence="4 5" key="1">
    <citation type="submission" date="2016-10" db="EMBL/GenBank/DDBJ databases">
        <authorList>
            <person name="de Groot N.N."/>
        </authorList>
    </citation>
    <scope>NUCLEOTIDE SEQUENCE [LARGE SCALE GENOMIC DNA]</scope>
    <source>
        <strain evidence="4 5">DSM 43941</strain>
    </source>
</reference>
<feature type="repeat" description="WD" evidence="3">
    <location>
        <begin position="431"/>
        <end position="452"/>
    </location>
</feature>
<dbReference type="SUPFAM" id="SSF50978">
    <property type="entry name" value="WD40 repeat-like"/>
    <property type="match status" value="1"/>
</dbReference>
<dbReference type="PANTHER" id="PTHR44019:SF8">
    <property type="entry name" value="POC1 CENTRIOLAR PROTEIN HOMOLOG"/>
    <property type="match status" value="1"/>
</dbReference>
<dbReference type="InterPro" id="IPR036322">
    <property type="entry name" value="WD40_repeat_dom_sf"/>
</dbReference>
<evidence type="ECO:0000313" key="4">
    <source>
        <dbReference type="EMBL" id="SDT45900.1"/>
    </source>
</evidence>
<dbReference type="STRING" id="113562.SAMN04489716_3894"/>
<proteinExistence type="predicted"/>
<dbReference type="EMBL" id="LT629758">
    <property type="protein sequence ID" value="SDT45900.1"/>
    <property type="molecule type" value="Genomic_DNA"/>
</dbReference>
<gene>
    <name evidence="4" type="ORF">SAMN04489716_3894</name>
</gene>
<evidence type="ECO:0000256" key="2">
    <source>
        <dbReference type="ARBA" id="ARBA00022737"/>
    </source>
</evidence>
<accession>A0A1H2AJ05</accession>
<feature type="repeat" description="WD" evidence="3">
    <location>
        <begin position="318"/>
        <end position="355"/>
    </location>
</feature>
<dbReference type="InterPro" id="IPR001680">
    <property type="entry name" value="WD40_rpt"/>
</dbReference>
<feature type="repeat" description="WD" evidence="3">
    <location>
        <begin position="453"/>
        <end position="487"/>
    </location>
</feature>
<dbReference type="PROSITE" id="PS50082">
    <property type="entry name" value="WD_REPEATS_2"/>
    <property type="match status" value="4"/>
</dbReference>
<sequence length="779" mass="81154">MTGDPAGTPDQAVWEELRRLVYGSGTAHGRTPDGKSRWAGAPDYLKRHAARHAMLAGDLTGLLGDPEFLVHADAGALGGVLAQMTEASDEQSPELVYRACFPAHRGAEPEVRRQILLIDAARHGQRDLADRLHHDGTRAVRWATGVGRSARLRHCLMPQENEGGPVTIRAAGTVNGRTVVVTTYSGPGHGPEAVLWDLTSGRILTEVGRTTRQETPAPGSARSEPTCAAITTVADGTLLIMGYDDGTVHAWDAATGRSRDGYTFRAHPAGAGRVAGVTALTVLSGARGPLLVTGGRDGAVRIWEAGDPSTTGMMSSYEEAHIGGVSVLSAAPDGGSPWHIVSAGVDGTVRTWSLSPDDGISPLQKIRGVPGVTALGISRTPEMHEPLCLAGGEDGSVTVVDLGQGRIHSAIMTDGHGAVDVVSWRGQPHAVTGNRDGMVTVWDLRTGEAVCRLAGHGEGLTTVVAVDLGGRPHMVSGSSDGAVRVWDPSASSAGADDPGGLGRIQATVISPDGRLVAAADPRGTVVVRHMTDGTPSETPVSIPTAGDGCPPALGWTAGEGPLLATADHRTLAVHGPFTADRIGPEQRFPMDGLNAIAVNDTAGHRLLAASRAAEPLQIWSAGDRRQSWTAPGDLIGPGDQLCALALAPSHRRLVAGATLGGQLLLWDYSREWAVRFRGELTGIISLGFGQVPYHNGGSDVAWCLAAGLDSGDVVLWFLDDQRLDDSFLYGSGSGQTGDIPDTPHVEVIRCPDPVHALAVAPDGSIVVAQGPDLVILERR</sequence>
<keyword evidence="5" id="KW-1185">Reference proteome</keyword>
<dbReference type="Pfam" id="PF00400">
    <property type="entry name" value="WD40"/>
    <property type="match status" value="2"/>
</dbReference>
<dbReference type="PRINTS" id="PR00320">
    <property type="entry name" value="GPROTEINBRPT"/>
</dbReference>
<dbReference type="PROSITE" id="PS00678">
    <property type="entry name" value="WD_REPEATS_1"/>
    <property type="match status" value="1"/>
</dbReference>
<dbReference type="AlphaFoldDB" id="A0A1H2AJ05"/>
<dbReference type="Gene3D" id="2.130.10.10">
    <property type="entry name" value="YVTN repeat-like/Quinoprotein amine dehydrogenase"/>
    <property type="match status" value="3"/>
</dbReference>
<dbReference type="OrthoDB" id="414967at2"/>
<evidence type="ECO:0000256" key="1">
    <source>
        <dbReference type="ARBA" id="ARBA00022574"/>
    </source>
</evidence>
<evidence type="ECO:0000256" key="3">
    <source>
        <dbReference type="PROSITE-ProRule" id="PRU00221"/>
    </source>
</evidence>
<feature type="repeat" description="WD" evidence="3">
    <location>
        <begin position="288"/>
        <end position="304"/>
    </location>
</feature>
<keyword evidence="2" id="KW-0677">Repeat</keyword>
<dbReference type="InterPro" id="IPR015943">
    <property type="entry name" value="WD40/YVTN_repeat-like_dom_sf"/>
</dbReference>
<dbReference type="InterPro" id="IPR020472">
    <property type="entry name" value="WD40_PAC1"/>
</dbReference>
<dbReference type="SMART" id="SM00320">
    <property type="entry name" value="WD40"/>
    <property type="match status" value="8"/>
</dbReference>
<evidence type="ECO:0000313" key="5">
    <source>
        <dbReference type="Proteomes" id="UP000198688"/>
    </source>
</evidence>